<protein>
    <submittedName>
        <fullName evidence="2">Heteromeric transposase endonuclease subunit TnsA</fullName>
    </submittedName>
</protein>
<sequence>MARYSKYRWLESFGNLAGTIPTRKIGPSPVKNTGRVSTRKASQSQAFESLLERDFLILLDVDPRVVRIGVQPITLRWTTSAGGNVKEYTPDVVVHYAASSAGSESPVRSTLFEVKPRAVLKRKWPELQPKFRAAVAWAREHDCRFKIVTEVEIQTPYLENARILRHYKPDRLGPPSTEALQFRSLILAHLKQCQQTTPKNVLEAVTVSWDDQARLIPQLWALVNERLIGIDLSVPLTMASPIWLPGADRVREGVLP</sequence>
<gene>
    <name evidence="2" type="ORF">HCX48_12780</name>
</gene>
<dbReference type="Proteomes" id="UP000720344">
    <property type="component" value="Unassembled WGS sequence"/>
</dbReference>
<dbReference type="RefSeq" id="WP_167682633.1">
    <property type="nucleotide sequence ID" value="NZ_JAATWB010000011.1"/>
</dbReference>
<evidence type="ECO:0000313" key="3">
    <source>
        <dbReference type="Proteomes" id="UP000720344"/>
    </source>
</evidence>
<feature type="domain" description="TnsA endonuclease N-terminal" evidence="1">
    <location>
        <begin position="62"/>
        <end position="150"/>
    </location>
</feature>
<organism evidence="2 3">
    <name type="scientific">Rhodocyclus gracilis</name>
    <dbReference type="NCBI Taxonomy" id="2929842"/>
    <lineage>
        <taxon>Bacteria</taxon>
        <taxon>Pseudomonadati</taxon>
        <taxon>Pseudomonadota</taxon>
        <taxon>Betaproteobacteria</taxon>
        <taxon>Rhodocyclales</taxon>
        <taxon>Rhodocyclaceae</taxon>
        <taxon>Rhodocyclus</taxon>
    </lineage>
</organism>
<name>A0ABX0WK43_9RHOO</name>
<reference evidence="3" key="1">
    <citation type="submission" date="2020-03" db="EMBL/GenBank/DDBJ databases">
        <title>Whole-genome sequence of the purple nonsulfur bacterium Rhodocyclus tenuis DSM112.</title>
        <authorList>
            <person name="Kyndt J.A."/>
            <person name="Meyer T.E."/>
        </authorList>
    </citation>
    <scope>NUCLEOTIDE SEQUENCE [LARGE SCALE GENOMIC DNA]</scope>
    <source>
        <strain evidence="3">DSM 112</strain>
    </source>
</reference>
<comment type="caution">
    <text evidence="2">The sequence shown here is derived from an EMBL/GenBank/DDBJ whole genome shotgun (WGS) entry which is preliminary data.</text>
</comment>
<evidence type="ECO:0000259" key="1">
    <source>
        <dbReference type="Pfam" id="PF08722"/>
    </source>
</evidence>
<keyword evidence="2" id="KW-0378">Hydrolase</keyword>
<dbReference type="Pfam" id="PF08722">
    <property type="entry name" value="Tn7_TnsA-like_N"/>
    <property type="match status" value="1"/>
</dbReference>
<dbReference type="GO" id="GO:0004519">
    <property type="term" value="F:endonuclease activity"/>
    <property type="evidence" value="ECO:0007669"/>
    <property type="project" value="UniProtKB-KW"/>
</dbReference>
<proteinExistence type="predicted"/>
<dbReference type="EMBL" id="JAATWB010000011">
    <property type="protein sequence ID" value="NJA90087.1"/>
    <property type="molecule type" value="Genomic_DNA"/>
</dbReference>
<keyword evidence="3" id="KW-1185">Reference proteome</keyword>
<keyword evidence="2" id="KW-0255">Endonuclease</keyword>
<keyword evidence="2" id="KW-0540">Nuclease</keyword>
<evidence type="ECO:0000313" key="2">
    <source>
        <dbReference type="EMBL" id="NJA90087.1"/>
    </source>
</evidence>
<dbReference type="InterPro" id="IPR014833">
    <property type="entry name" value="TnsA_N"/>
</dbReference>
<accession>A0ABX0WK43</accession>